<sequence>MIRPFLIAALALAAPAASQAAVLAAARTLPVGTVIAAGDLRAIDGDRPGLSDPAEAIGLQTRVTIYEGRPLHANLLQAPRLINRNQIVRLSFQHGPLRIDTQGRAMSDGAAGDVVRVMNLDSRSTVTARVLPDGSLLVAD</sequence>
<dbReference type="InterPro" id="IPR039246">
    <property type="entry name" value="Flagellar_FlgA"/>
</dbReference>
<keyword evidence="6" id="KW-0969">Cilium</keyword>
<feature type="signal peptide" evidence="4">
    <location>
        <begin position="1"/>
        <end position="20"/>
    </location>
</feature>
<accession>A0ABT9JBN5</accession>
<proteinExistence type="inferred from homology"/>
<comment type="caution">
    <text evidence="6">The sequence shown here is derived from an EMBL/GenBank/DDBJ whole genome shotgun (WGS) entry which is preliminary data.</text>
</comment>
<dbReference type="RefSeq" id="WP_305962982.1">
    <property type="nucleotide sequence ID" value="NZ_JAVAMQ010000006.1"/>
</dbReference>
<keyword evidence="6" id="KW-0282">Flagellum</keyword>
<name>A0ABT9JBN5_9RHOB</name>
<keyword evidence="4" id="KW-1005">Bacterial flagellum biogenesis</keyword>
<dbReference type="InterPro" id="IPR013974">
    <property type="entry name" value="SAF"/>
</dbReference>
<keyword evidence="2 4" id="KW-0732">Signal</keyword>
<dbReference type="PANTHER" id="PTHR36307">
    <property type="entry name" value="FLAGELLA BASAL BODY P-RING FORMATION PROTEIN FLGA"/>
    <property type="match status" value="1"/>
</dbReference>
<keyword evidence="6" id="KW-0966">Cell projection</keyword>
<dbReference type="CDD" id="cd11614">
    <property type="entry name" value="SAF_CpaB_FlgA_like"/>
    <property type="match status" value="1"/>
</dbReference>
<dbReference type="PANTHER" id="PTHR36307:SF1">
    <property type="entry name" value="FLAGELLA BASAL BODY P-RING FORMATION PROTEIN FLGA"/>
    <property type="match status" value="1"/>
</dbReference>
<dbReference type="SMART" id="SM00858">
    <property type="entry name" value="SAF"/>
    <property type="match status" value="1"/>
</dbReference>
<reference evidence="6 7" key="1">
    <citation type="submission" date="2023-08" db="EMBL/GenBank/DDBJ databases">
        <authorList>
            <person name="Park J.-S."/>
        </authorList>
    </citation>
    <scope>NUCLEOTIDE SEQUENCE [LARGE SCALE GENOMIC DNA]</scope>
    <source>
        <strain evidence="6 7">2205BS29-5</strain>
    </source>
</reference>
<feature type="domain" description="SAF" evidence="5">
    <location>
        <begin position="20"/>
        <end position="77"/>
    </location>
</feature>
<evidence type="ECO:0000313" key="6">
    <source>
        <dbReference type="EMBL" id="MDP5307130.1"/>
    </source>
</evidence>
<protein>
    <recommendedName>
        <fullName evidence="4">Flagella basal body P-ring formation protein FlgA</fullName>
    </recommendedName>
</protein>
<evidence type="ECO:0000259" key="5">
    <source>
        <dbReference type="SMART" id="SM00858"/>
    </source>
</evidence>
<gene>
    <name evidence="6" type="primary">flgA</name>
    <name evidence="6" type="ORF">Q5Y72_08485</name>
</gene>
<comment type="similarity">
    <text evidence="4">Belongs to the FlgA family.</text>
</comment>
<dbReference type="InterPro" id="IPR017585">
    <property type="entry name" value="SAF_FlgA"/>
</dbReference>
<dbReference type="Pfam" id="PF13144">
    <property type="entry name" value="ChapFlgA"/>
    <property type="match status" value="1"/>
</dbReference>
<comment type="function">
    <text evidence="4">Involved in the assembly process of the P-ring formation. It may associate with FlgF on the rod constituting a structure essential for the P-ring assembly or may act as a modulator protein for the P-ring assembly.</text>
</comment>
<evidence type="ECO:0000256" key="2">
    <source>
        <dbReference type="ARBA" id="ARBA00022729"/>
    </source>
</evidence>
<keyword evidence="3 4" id="KW-0574">Periplasm</keyword>
<evidence type="ECO:0000313" key="7">
    <source>
        <dbReference type="Proteomes" id="UP001224997"/>
    </source>
</evidence>
<evidence type="ECO:0000256" key="1">
    <source>
        <dbReference type="ARBA" id="ARBA00004418"/>
    </source>
</evidence>
<dbReference type="Gene3D" id="2.30.30.760">
    <property type="match status" value="1"/>
</dbReference>
<evidence type="ECO:0000256" key="4">
    <source>
        <dbReference type="RuleBase" id="RU362063"/>
    </source>
</evidence>
<dbReference type="Gene3D" id="3.90.1210.10">
    <property type="entry name" value="Antifreeze-like/N-acetylneuraminic acid synthase C-terminal domain"/>
    <property type="match status" value="1"/>
</dbReference>
<dbReference type="Proteomes" id="UP001224997">
    <property type="component" value="Unassembled WGS sequence"/>
</dbReference>
<comment type="subcellular location">
    <subcellularLocation>
        <location evidence="1 4">Periplasm</location>
    </subcellularLocation>
</comment>
<organism evidence="6 7">
    <name type="scientific">Paracoccus spongiarum</name>
    <dbReference type="NCBI Taxonomy" id="3064387"/>
    <lineage>
        <taxon>Bacteria</taxon>
        <taxon>Pseudomonadati</taxon>
        <taxon>Pseudomonadota</taxon>
        <taxon>Alphaproteobacteria</taxon>
        <taxon>Rhodobacterales</taxon>
        <taxon>Paracoccaceae</taxon>
        <taxon>Paracoccus</taxon>
    </lineage>
</organism>
<feature type="chain" id="PRO_5044989478" description="Flagella basal body P-ring formation protein FlgA" evidence="4">
    <location>
        <begin position="21"/>
        <end position="140"/>
    </location>
</feature>
<keyword evidence="7" id="KW-1185">Reference proteome</keyword>
<dbReference type="NCBIfam" id="TIGR03170">
    <property type="entry name" value="flgA_cterm"/>
    <property type="match status" value="1"/>
</dbReference>
<evidence type="ECO:0000256" key="3">
    <source>
        <dbReference type="ARBA" id="ARBA00022764"/>
    </source>
</evidence>
<dbReference type="EMBL" id="JAVAMQ010000006">
    <property type="protein sequence ID" value="MDP5307130.1"/>
    <property type="molecule type" value="Genomic_DNA"/>
</dbReference>